<dbReference type="UniPathway" id="UPA00068">
    <property type="reaction ID" value="UER00106"/>
</dbReference>
<dbReference type="PIRSF" id="PIRSF000423">
    <property type="entry name" value="ArgA"/>
    <property type="match status" value="1"/>
</dbReference>
<evidence type="ECO:0000313" key="8">
    <source>
        <dbReference type="EMBL" id="ROO23791.1"/>
    </source>
</evidence>
<dbReference type="NCBIfam" id="NF003641">
    <property type="entry name" value="PRK05279.1"/>
    <property type="match status" value="1"/>
</dbReference>
<dbReference type="Gene3D" id="3.40.1160.10">
    <property type="entry name" value="Acetylglutamate kinase-like"/>
    <property type="match status" value="1"/>
</dbReference>
<dbReference type="EC" id="2.3.1.1" evidence="6"/>
<dbReference type="EMBL" id="AYKG01000069">
    <property type="protein sequence ID" value="ROO23791.1"/>
    <property type="molecule type" value="Genomic_DNA"/>
</dbReference>
<dbReference type="Gene3D" id="3.40.630.30">
    <property type="match status" value="1"/>
</dbReference>
<comment type="catalytic activity">
    <reaction evidence="5 6">
        <text>L-glutamate + acetyl-CoA = N-acetyl-L-glutamate + CoA + H(+)</text>
        <dbReference type="Rhea" id="RHEA:24292"/>
        <dbReference type="ChEBI" id="CHEBI:15378"/>
        <dbReference type="ChEBI" id="CHEBI:29985"/>
        <dbReference type="ChEBI" id="CHEBI:44337"/>
        <dbReference type="ChEBI" id="CHEBI:57287"/>
        <dbReference type="ChEBI" id="CHEBI:57288"/>
        <dbReference type="EC" id="2.3.1.1"/>
    </reaction>
</comment>
<evidence type="ECO:0000256" key="5">
    <source>
        <dbReference type="ARBA" id="ARBA00048372"/>
    </source>
</evidence>
<dbReference type="InterPro" id="IPR000182">
    <property type="entry name" value="GNAT_dom"/>
</dbReference>
<evidence type="ECO:0000256" key="6">
    <source>
        <dbReference type="HAMAP-Rule" id="MF_01105"/>
    </source>
</evidence>
<dbReference type="SUPFAM" id="SSF53633">
    <property type="entry name" value="Carbamate kinase-like"/>
    <property type="match status" value="1"/>
</dbReference>
<dbReference type="InterPro" id="IPR010167">
    <property type="entry name" value="NH2A_AcTrfase"/>
</dbReference>
<keyword evidence="6" id="KW-0963">Cytoplasm</keyword>
<comment type="miscellaneous">
    <text evidence="6">In bacteria which possess the bifunctional enzyme ornithine acetyltransferase/N-acetylglutamate synthase (ArgJ), ArgA fulfills an anaplerotic role.</text>
</comment>
<protein>
    <recommendedName>
        <fullName evidence="6">Amino-acid acetyltransferase</fullName>
        <ecNumber evidence="6">2.3.1.1</ecNumber>
    </recommendedName>
    <alternativeName>
        <fullName evidence="6">N-acetylglutamate synthase</fullName>
        <shortName evidence="6">AGS</shortName>
        <shortName evidence="6">NAGS</shortName>
    </alternativeName>
</protein>
<dbReference type="PANTHER" id="PTHR30602:SF12">
    <property type="entry name" value="AMINO-ACID ACETYLTRANSFERASE NAGS1, CHLOROPLASTIC-RELATED"/>
    <property type="match status" value="1"/>
</dbReference>
<dbReference type="GO" id="GO:0005737">
    <property type="term" value="C:cytoplasm"/>
    <property type="evidence" value="ECO:0007669"/>
    <property type="project" value="UniProtKB-SubCell"/>
</dbReference>
<dbReference type="Proteomes" id="UP000285310">
    <property type="component" value="Unassembled WGS sequence"/>
</dbReference>
<dbReference type="AlphaFoldDB" id="A0A423PDR2"/>
<dbReference type="CDD" id="cd04301">
    <property type="entry name" value="NAT_SF"/>
    <property type="match status" value="1"/>
</dbReference>
<dbReference type="SUPFAM" id="SSF55729">
    <property type="entry name" value="Acyl-CoA N-acyltransferases (Nat)"/>
    <property type="match status" value="1"/>
</dbReference>
<reference evidence="8 9" key="1">
    <citation type="submission" date="2013-10" db="EMBL/GenBank/DDBJ databases">
        <title>Salinisphaera japonica YTM-1 Genome Sequencing.</title>
        <authorList>
            <person name="Lai Q."/>
            <person name="Li C."/>
            <person name="Shao Z."/>
        </authorList>
    </citation>
    <scope>NUCLEOTIDE SEQUENCE [LARGE SCALE GENOMIC DNA]</scope>
    <source>
        <strain evidence="8 9">YTM-1</strain>
    </source>
</reference>
<comment type="caution">
    <text evidence="8">The sequence shown here is derived from an EMBL/GenBank/DDBJ whole genome shotgun (WGS) entry which is preliminary data.</text>
</comment>
<keyword evidence="4 6" id="KW-0012">Acyltransferase</keyword>
<evidence type="ECO:0000256" key="4">
    <source>
        <dbReference type="ARBA" id="ARBA00023315"/>
    </source>
</evidence>
<dbReference type="InterPro" id="IPR036393">
    <property type="entry name" value="AceGlu_kinase-like_sf"/>
</dbReference>
<sequence length="447" mass="46843">MRDSFDMTHDNGLVAALRASAPYVHAHRGRTFVIHLPGEAAASDRFADLIYDIALLHSLGVKIVLVFGARPQIDDAMAAADIAPNFVTGVRVTDGAALACVRQAVGSLQMSIEAHLSTSLASTPMGGARIATVSGNLVTARPVGVAGGVDHGHTGEVRRIDTASLAAHLGRGHIVLLSCIGYSPSGEIFNLVAEDVAAATATALAADKFVLLHPGNAVHARLARSAPGLSVEGARALLDTPDSELSVPDRARLAAAIAACQAGVERAHLVSFEADGALLRELYSRDGIGTMVAADSYDAIRTARPEDLGGVLALIEPLAAAGLLVARSREAIELDIERYIVMARDGLITACCALMPYAEEAIGELACVAVHPDYRGGHRAADLLAEVERRAQAQGLARLFVLTTKAPHWFVEHGFVASSIEALPLAKRALYNYQRNSAVLIKPLAPA</sequence>
<dbReference type="InParanoid" id="A0A423PDR2"/>
<comment type="subcellular location">
    <subcellularLocation>
        <location evidence="6">Cytoplasm</location>
    </subcellularLocation>
</comment>
<gene>
    <name evidence="6" type="primary">argA</name>
    <name evidence="8" type="ORF">SAJA_14960</name>
</gene>
<dbReference type="PANTHER" id="PTHR30602">
    <property type="entry name" value="AMINO-ACID ACETYLTRANSFERASE"/>
    <property type="match status" value="1"/>
</dbReference>
<keyword evidence="9" id="KW-1185">Reference proteome</keyword>
<evidence type="ECO:0000256" key="3">
    <source>
        <dbReference type="ARBA" id="ARBA00022679"/>
    </source>
</evidence>
<evidence type="ECO:0000256" key="2">
    <source>
        <dbReference type="ARBA" id="ARBA00009145"/>
    </source>
</evidence>
<dbReference type="GO" id="GO:0006526">
    <property type="term" value="P:L-arginine biosynthetic process"/>
    <property type="evidence" value="ECO:0007669"/>
    <property type="project" value="UniProtKB-UniRule"/>
</dbReference>
<evidence type="ECO:0000259" key="7">
    <source>
        <dbReference type="PROSITE" id="PS51186"/>
    </source>
</evidence>
<dbReference type="PROSITE" id="PS51186">
    <property type="entry name" value="GNAT"/>
    <property type="match status" value="1"/>
</dbReference>
<dbReference type="GO" id="GO:0004042">
    <property type="term" value="F:L-glutamate N-acetyltransferase activity"/>
    <property type="evidence" value="ECO:0007669"/>
    <property type="project" value="UniProtKB-UniRule"/>
</dbReference>
<keyword evidence="6" id="KW-0028">Amino-acid biosynthesis</keyword>
<dbReference type="NCBIfam" id="TIGR01890">
    <property type="entry name" value="N-Ac-Glu-synth"/>
    <property type="match status" value="1"/>
</dbReference>
<evidence type="ECO:0000256" key="1">
    <source>
        <dbReference type="ARBA" id="ARBA00004925"/>
    </source>
</evidence>
<organism evidence="8 9">
    <name type="scientific">Salinisphaera japonica YTM-1</name>
    <dbReference type="NCBI Taxonomy" id="1209778"/>
    <lineage>
        <taxon>Bacteria</taxon>
        <taxon>Pseudomonadati</taxon>
        <taxon>Pseudomonadota</taxon>
        <taxon>Gammaproteobacteria</taxon>
        <taxon>Salinisphaerales</taxon>
        <taxon>Salinisphaeraceae</taxon>
        <taxon>Salinisphaera</taxon>
    </lineage>
</organism>
<dbReference type="InterPro" id="IPR016181">
    <property type="entry name" value="Acyl_CoA_acyltransferase"/>
</dbReference>
<dbReference type="InterPro" id="IPR001048">
    <property type="entry name" value="Asp/Glu/Uridylate_kinase"/>
</dbReference>
<evidence type="ECO:0000313" key="9">
    <source>
        <dbReference type="Proteomes" id="UP000285310"/>
    </source>
</evidence>
<dbReference type="FunCoup" id="A0A423PDR2">
    <property type="interactions" value="127"/>
</dbReference>
<dbReference type="Pfam" id="PF00696">
    <property type="entry name" value="AA_kinase"/>
    <property type="match status" value="1"/>
</dbReference>
<dbReference type="RefSeq" id="WP_221180276.1">
    <property type="nucleotide sequence ID" value="NZ_AYKG01000069.1"/>
</dbReference>
<accession>A0A423PDR2</accession>
<dbReference type="Pfam" id="PF13508">
    <property type="entry name" value="Acetyltransf_7"/>
    <property type="match status" value="1"/>
</dbReference>
<comment type="similarity">
    <text evidence="2 6">Belongs to the acetyltransferase family. ArgA subfamily.</text>
</comment>
<comment type="pathway">
    <text evidence="1 6">Amino-acid biosynthesis; L-arginine biosynthesis; N(2)-acetyl-L-ornithine from L-glutamate: step 1/4.</text>
</comment>
<name>A0A423PDR2_9GAMM</name>
<feature type="domain" description="N-acetyltransferase" evidence="7">
    <location>
        <begin position="298"/>
        <end position="445"/>
    </location>
</feature>
<keyword evidence="6" id="KW-0055">Arginine biosynthesis</keyword>
<keyword evidence="3 6" id="KW-0808">Transferase</keyword>
<dbReference type="HAMAP" id="MF_01105">
    <property type="entry name" value="N_acetyl_glu_synth"/>
    <property type="match status" value="1"/>
</dbReference>
<proteinExistence type="inferred from homology"/>